<keyword evidence="4" id="KW-0564">Palmitate</keyword>
<evidence type="ECO:0000256" key="5">
    <source>
        <dbReference type="ARBA" id="ARBA00023288"/>
    </source>
</evidence>
<evidence type="ECO:0000256" key="2">
    <source>
        <dbReference type="ARBA" id="ARBA00022729"/>
    </source>
</evidence>
<gene>
    <name evidence="7" type="ORF">GF867_02295</name>
</gene>
<feature type="chain" id="PRO_5032295856" evidence="6">
    <location>
        <begin position="32"/>
        <end position="431"/>
    </location>
</feature>
<dbReference type="EMBL" id="WJQT01000002">
    <property type="protein sequence ID" value="MRJ46399.1"/>
    <property type="molecule type" value="Genomic_DNA"/>
</dbReference>
<sequence length="431" mass="47321">MKLFKKATLLLGSALMLAAVGAITSTTTVSAQEGTITFINHKTDWEGNGKWDEYIAEFNEIYPDVEVKIETITDYAGQIKTRMNTEQYGDVLMLPADINPEDFHYFFEPLGDKEELSETYLGLNDRSFDGVQYGIPTQLNATGMVVNFKVFEDAGITEFPTNTEDFIAALATIKENNPEVTPLYTNYAAGWTLSNWDFARSGVSGNPDFTNELTTDVAPFEEGKTMNEIYKLLFDVANQGLIEADPTTTDWEQSKVDLANGKIAVMVLGSWAVPQIQEINPDTAENIAFFPFPMTAEDGNQYLAVGGDYNLAINVHSENKEAARAFLDWLINDSNYAEENGGISPVIGAEMPASLANAEAAGVLLLEENPAEPGKEALFSTINDYSQLGVGSTDNEKQRIIDAAVGNTNETFEDMMAEFNARWAEAIEAAQ</sequence>
<dbReference type="InterPro" id="IPR050490">
    <property type="entry name" value="Bact_solute-bd_prot1"/>
</dbReference>
<dbReference type="InterPro" id="IPR006059">
    <property type="entry name" value="SBP"/>
</dbReference>
<keyword evidence="1" id="KW-1003">Cell membrane</keyword>
<dbReference type="Proteomes" id="UP000440066">
    <property type="component" value="Unassembled WGS sequence"/>
</dbReference>
<evidence type="ECO:0000256" key="3">
    <source>
        <dbReference type="ARBA" id="ARBA00023136"/>
    </source>
</evidence>
<dbReference type="AlphaFoldDB" id="A0A844BWG3"/>
<reference evidence="7 8" key="1">
    <citation type="submission" date="2019-11" db="EMBL/GenBank/DDBJ databases">
        <title>Characterisation of Fundicoccus ignavus gen. nov. sp. nov., a novel genus of the family Aerococcaceae from bulk tank milk.</title>
        <authorList>
            <person name="Siebert A."/>
            <person name="Huptas C."/>
            <person name="Wenning M."/>
            <person name="Scherer S."/>
            <person name="Doll E.V."/>
        </authorList>
    </citation>
    <scope>NUCLEOTIDE SEQUENCE [LARGE SCALE GENOMIC DNA]</scope>
    <source>
        <strain evidence="7 8">DSM 109652</strain>
    </source>
</reference>
<keyword evidence="2 6" id="KW-0732">Signal</keyword>
<keyword evidence="5" id="KW-0449">Lipoprotein</keyword>
<dbReference type="Pfam" id="PF01547">
    <property type="entry name" value="SBP_bac_1"/>
    <property type="match status" value="1"/>
</dbReference>
<dbReference type="PANTHER" id="PTHR43649">
    <property type="entry name" value="ARABINOSE-BINDING PROTEIN-RELATED"/>
    <property type="match status" value="1"/>
</dbReference>
<dbReference type="Gene3D" id="3.40.190.10">
    <property type="entry name" value="Periplasmic binding protein-like II"/>
    <property type="match status" value="2"/>
</dbReference>
<evidence type="ECO:0000256" key="6">
    <source>
        <dbReference type="SAM" id="SignalP"/>
    </source>
</evidence>
<accession>A0A844BWG3</accession>
<protein>
    <submittedName>
        <fullName evidence="7">Extracellular solute-binding protein</fullName>
    </submittedName>
</protein>
<dbReference type="PANTHER" id="PTHR43649:SF33">
    <property type="entry name" value="POLYGALACTURONAN_RHAMNOGALACTURONAN-BINDING PROTEIN YTCQ"/>
    <property type="match status" value="1"/>
</dbReference>
<evidence type="ECO:0000313" key="7">
    <source>
        <dbReference type="EMBL" id="MRJ46399.1"/>
    </source>
</evidence>
<evidence type="ECO:0000313" key="8">
    <source>
        <dbReference type="Proteomes" id="UP000440066"/>
    </source>
</evidence>
<evidence type="ECO:0000256" key="1">
    <source>
        <dbReference type="ARBA" id="ARBA00022475"/>
    </source>
</evidence>
<name>A0A844BWG3_9LACT</name>
<evidence type="ECO:0000256" key="4">
    <source>
        <dbReference type="ARBA" id="ARBA00023139"/>
    </source>
</evidence>
<organism evidence="7 8">
    <name type="scientific">Fundicoccus ignavus</name>
    <dbReference type="NCBI Taxonomy" id="2664442"/>
    <lineage>
        <taxon>Bacteria</taxon>
        <taxon>Bacillati</taxon>
        <taxon>Bacillota</taxon>
        <taxon>Bacilli</taxon>
        <taxon>Lactobacillales</taxon>
        <taxon>Aerococcaceae</taxon>
        <taxon>Fundicoccus</taxon>
    </lineage>
</organism>
<feature type="signal peptide" evidence="6">
    <location>
        <begin position="1"/>
        <end position="31"/>
    </location>
</feature>
<proteinExistence type="predicted"/>
<keyword evidence="3" id="KW-0472">Membrane</keyword>
<dbReference type="SUPFAM" id="SSF53850">
    <property type="entry name" value="Periplasmic binding protein-like II"/>
    <property type="match status" value="1"/>
</dbReference>
<comment type="caution">
    <text evidence="7">The sequence shown here is derived from an EMBL/GenBank/DDBJ whole genome shotgun (WGS) entry which is preliminary data.</text>
</comment>